<name>I7GBS3_MYCS2</name>
<dbReference type="PANTHER" id="PTHR33376:SF2">
    <property type="entry name" value="DICARBOXYLATE-BINDING PERIPLASMIC PROTEIN"/>
    <property type="match status" value="1"/>
</dbReference>
<dbReference type="InterPro" id="IPR038404">
    <property type="entry name" value="TRAP_DctP_sf"/>
</dbReference>
<keyword evidence="1 2" id="KW-0732">Signal</keyword>
<feature type="chain" id="PRO_5039240266" evidence="2">
    <location>
        <begin position="37"/>
        <end position="353"/>
    </location>
</feature>
<dbReference type="NCBIfam" id="TIGR00787">
    <property type="entry name" value="dctP"/>
    <property type="match status" value="1"/>
</dbReference>
<dbReference type="AlphaFoldDB" id="I7GBS3"/>
<dbReference type="Gene3D" id="3.40.190.170">
    <property type="entry name" value="Bacterial extracellular solute-binding protein, family 7"/>
    <property type="match status" value="1"/>
</dbReference>
<dbReference type="PIRSF" id="PIRSF006470">
    <property type="entry name" value="DctB"/>
    <property type="match status" value="1"/>
</dbReference>
<evidence type="ECO:0000313" key="3">
    <source>
        <dbReference type="EMBL" id="AFP43087.1"/>
    </source>
</evidence>
<dbReference type="GO" id="GO:0030288">
    <property type="term" value="C:outer membrane-bounded periplasmic space"/>
    <property type="evidence" value="ECO:0007669"/>
    <property type="project" value="InterPro"/>
</dbReference>
<reference evidence="3 4" key="2">
    <citation type="journal article" date="2009" name="Genome Res.">
        <title>Ortho-proteogenomics: multiple proteomes investigation through orthology and a new MS-based protocol.</title>
        <authorList>
            <person name="Gallien S."/>
            <person name="Perrodou E."/>
            <person name="Carapito C."/>
            <person name="Deshayes C."/>
            <person name="Reyrat J.M."/>
            <person name="Van Dorsselaer A."/>
            <person name="Poch O."/>
            <person name="Schaeffer C."/>
            <person name="Lecompte O."/>
        </authorList>
    </citation>
    <scope>NUCLEOTIDE SEQUENCE [LARGE SCALE GENOMIC DNA]</scope>
    <source>
        <strain evidence="4">ATCC 700084 / mc(2)155</strain>
    </source>
</reference>
<dbReference type="Pfam" id="PF03480">
    <property type="entry name" value="DctP"/>
    <property type="match status" value="1"/>
</dbReference>
<dbReference type="PANTHER" id="PTHR33376">
    <property type="match status" value="1"/>
</dbReference>
<dbReference type="GO" id="GO:0030246">
    <property type="term" value="F:carbohydrate binding"/>
    <property type="evidence" value="ECO:0007669"/>
    <property type="project" value="TreeGrafter"/>
</dbReference>
<evidence type="ECO:0000313" key="4">
    <source>
        <dbReference type="Proteomes" id="UP000006158"/>
    </source>
</evidence>
<organism evidence="3 4">
    <name type="scientific">Mycolicibacterium smegmatis (strain ATCC 700084 / mc(2)155)</name>
    <name type="common">Mycobacterium smegmatis</name>
    <dbReference type="NCBI Taxonomy" id="246196"/>
    <lineage>
        <taxon>Bacteria</taxon>
        <taxon>Bacillati</taxon>
        <taxon>Actinomycetota</taxon>
        <taxon>Actinomycetes</taxon>
        <taxon>Mycobacteriales</taxon>
        <taxon>Mycobacteriaceae</taxon>
        <taxon>Mycolicibacterium</taxon>
    </lineage>
</organism>
<proteinExistence type="predicted"/>
<dbReference type="InterPro" id="IPR018389">
    <property type="entry name" value="DctP_fam"/>
</dbReference>
<feature type="signal peptide" evidence="2">
    <location>
        <begin position="1"/>
        <end position="36"/>
    </location>
</feature>
<dbReference type="PROSITE" id="PS51318">
    <property type="entry name" value="TAT"/>
    <property type="match status" value="1"/>
</dbReference>
<evidence type="ECO:0000256" key="2">
    <source>
        <dbReference type="SAM" id="SignalP"/>
    </source>
</evidence>
<dbReference type="CDD" id="cd13671">
    <property type="entry name" value="PBP2_TRAP_SBP_like_3"/>
    <property type="match status" value="1"/>
</dbReference>
<sequence>MGIMTAQIRRPTAFSRRTALKAGAAAAASLAAVPLAACGIGGSGTGAQHRFRLAETHPENYPTTLGDKRFADLVRERSGGRIDIQVYAGGRLGEESDIIEQVQLGVIEMTRVSSAPMAEFAGPMGLFGLPFIFDDADHMWRFLDAEDGGRKLLGELDRAGFKGLCYFDPGARSFYTTDRVITTPEDVRGLKFRVQQAAVIMDFISALGGSPTPMNYGEVYSSLQSGLLDGAENNAPSYFSASHYEVAPNFTLDEHMRVAEILIVNRSVWEDLPTEDQNLLQQAAFDAVPYQRKKWNEQVDADMQKLREAGVTITRVDDIAPWRSATKSVIDKYGEQYAEYLDRIAALRRSDRP</sequence>
<dbReference type="EMBL" id="CP001663">
    <property type="protein sequence ID" value="AFP43087.1"/>
    <property type="molecule type" value="Genomic_DNA"/>
</dbReference>
<gene>
    <name evidence="3" type="ordered locus">MSMEI_6661</name>
</gene>
<dbReference type="PATRIC" id="fig|246196.56.peg.6795"/>
<dbReference type="Proteomes" id="UP000006158">
    <property type="component" value="Chromosome"/>
</dbReference>
<reference evidence="3 4" key="1">
    <citation type="journal article" date="2007" name="Genome Biol.">
        <title>Interrupted coding sequences in Mycobacterium smegmatis: authentic mutations or sequencing errors?</title>
        <authorList>
            <person name="Deshayes C."/>
            <person name="Perrodou E."/>
            <person name="Gallien S."/>
            <person name="Euphrasie D."/>
            <person name="Schaeffer C."/>
            <person name="Van-Dorsselaer A."/>
            <person name="Poch O."/>
            <person name="Lecompte O."/>
            <person name="Reyrat J.M."/>
        </authorList>
    </citation>
    <scope>NUCLEOTIDE SEQUENCE [LARGE SCALE GENOMIC DNA]</scope>
    <source>
        <strain evidence="4">ATCC 700084 / mc(2)155</strain>
    </source>
</reference>
<dbReference type="InterPro" id="IPR004682">
    <property type="entry name" value="TRAP_DctP"/>
</dbReference>
<evidence type="ECO:0000256" key="1">
    <source>
        <dbReference type="ARBA" id="ARBA00022729"/>
    </source>
</evidence>
<protein>
    <submittedName>
        <fullName evidence="3">TRAP dicarboxylate transporter-DctP subunit</fullName>
    </submittedName>
</protein>
<dbReference type="NCBIfam" id="NF037995">
    <property type="entry name" value="TRAP_S1"/>
    <property type="match status" value="1"/>
</dbReference>
<dbReference type="GO" id="GO:0055085">
    <property type="term" value="P:transmembrane transport"/>
    <property type="evidence" value="ECO:0007669"/>
    <property type="project" value="InterPro"/>
</dbReference>
<accession>I7GBS3</accession>
<dbReference type="InterPro" id="IPR006311">
    <property type="entry name" value="TAT_signal"/>
</dbReference>
<dbReference type="KEGG" id="msg:MSMEI_6661"/>